<protein>
    <recommendedName>
        <fullName evidence="3">F-box domain-containing protein</fullName>
    </recommendedName>
</protein>
<comment type="caution">
    <text evidence="1">The sequence shown here is derived from an EMBL/GenBank/DDBJ whole genome shotgun (WGS) entry which is preliminary data.</text>
</comment>
<keyword evidence="2" id="KW-1185">Reference proteome</keyword>
<proteinExistence type="predicted"/>
<evidence type="ECO:0000313" key="1">
    <source>
        <dbReference type="EMBL" id="KAL1609495.1"/>
    </source>
</evidence>
<organism evidence="1 2">
    <name type="scientific">Nothophoma quercina</name>
    <dbReference type="NCBI Taxonomy" id="749835"/>
    <lineage>
        <taxon>Eukaryota</taxon>
        <taxon>Fungi</taxon>
        <taxon>Dikarya</taxon>
        <taxon>Ascomycota</taxon>
        <taxon>Pezizomycotina</taxon>
        <taxon>Dothideomycetes</taxon>
        <taxon>Pleosporomycetidae</taxon>
        <taxon>Pleosporales</taxon>
        <taxon>Pleosporineae</taxon>
        <taxon>Didymellaceae</taxon>
        <taxon>Nothophoma</taxon>
    </lineage>
</organism>
<accession>A0ABR3RYI3</accession>
<evidence type="ECO:0000313" key="2">
    <source>
        <dbReference type="Proteomes" id="UP001521222"/>
    </source>
</evidence>
<reference evidence="1 2" key="1">
    <citation type="submission" date="2024-02" db="EMBL/GenBank/DDBJ databases">
        <title>De novo assembly and annotation of 12 fungi associated with fruit tree decline syndrome in Ontario, Canada.</title>
        <authorList>
            <person name="Sulman M."/>
            <person name="Ellouze W."/>
            <person name="Ilyukhin E."/>
        </authorList>
    </citation>
    <scope>NUCLEOTIDE SEQUENCE [LARGE SCALE GENOMIC DNA]</scope>
    <source>
        <strain evidence="1 2">M97-236</strain>
    </source>
</reference>
<evidence type="ECO:0008006" key="3">
    <source>
        <dbReference type="Google" id="ProtNLM"/>
    </source>
</evidence>
<dbReference type="Proteomes" id="UP001521222">
    <property type="component" value="Unassembled WGS sequence"/>
</dbReference>
<name>A0ABR3RYI3_9PLEO</name>
<sequence>MGLQVGLLELPAELQLLIAEHLIGDSKGTHGVHQLLQLALTCRQLASIAREALCLNPVLQSRKVNQLLHFLFRYPALAKKIKALTIETKETRKDKAYPERIVHLEPAVLHHCKQHVRTLPVRKFVQDNMISLLKADHFEDHGILLCLLLTMLPQLERLYLGGSVLLNFPLFRNMMPNEPRNEDGYTNPDWSDGPDLTWVVDLFGTKLTALELPVDLRRNPEDNVWQPLSILQLPKYFPNLHWLSIPHMAATMTTETSCADIISPKLEELVLTDARCNCFEKFSKGLVAEEAKTAMFPRLKKIVLYHRYPEAATKPATVQALADVGLEVFEYMPDCCLRSGDEFYHPWKYTPAEINALEANRHAEYATEWERAALQWGSDEE</sequence>
<dbReference type="EMBL" id="JAKIXB020000003">
    <property type="protein sequence ID" value="KAL1609495.1"/>
    <property type="molecule type" value="Genomic_DNA"/>
</dbReference>
<gene>
    <name evidence="1" type="ORF">SLS59_001000</name>
</gene>